<dbReference type="AlphaFoldDB" id="A0A2D0KIH7"/>
<gene>
    <name evidence="1" type="ORF">Xish_02467</name>
</gene>
<proteinExistence type="predicted"/>
<dbReference type="Proteomes" id="UP000222168">
    <property type="component" value="Unassembled WGS sequence"/>
</dbReference>
<evidence type="ECO:0000313" key="2">
    <source>
        <dbReference type="Proteomes" id="UP000222168"/>
    </source>
</evidence>
<comment type="caution">
    <text evidence="1">The sequence shown here is derived from an EMBL/GenBank/DDBJ whole genome shotgun (WGS) entry which is preliminary data.</text>
</comment>
<evidence type="ECO:0000313" key="1">
    <source>
        <dbReference type="EMBL" id="PHM63233.1"/>
    </source>
</evidence>
<name>A0A2D0KIH7_9GAMM</name>
<reference evidence="1 2" key="1">
    <citation type="journal article" date="2017" name="Nat. Microbiol.">
        <title>Natural product diversity associated with the nematode symbionts Photorhabdus and Xenorhabdus.</title>
        <authorList>
            <person name="Tobias N.J."/>
            <person name="Wolff H."/>
            <person name="Djahanschiri B."/>
            <person name="Grundmann F."/>
            <person name="Kronenwerth M."/>
            <person name="Shi Y.M."/>
            <person name="Simonyi S."/>
            <person name="Grun P."/>
            <person name="Shapiro-Ilan D."/>
            <person name="Pidot S.J."/>
            <person name="Stinear T.P."/>
            <person name="Ebersberger I."/>
            <person name="Bode H.B."/>
        </authorList>
    </citation>
    <scope>NUCLEOTIDE SEQUENCE [LARGE SCALE GENOMIC DNA]</scope>
    <source>
        <strain evidence="1 2">DSM 22670</strain>
    </source>
</reference>
<accession>A0A2D0KIH7</accession>
<dbReference type="EMBL" id="NJAK01000001">
    <property type="protein sequence ID" value="PHM63233.1"/>
    <property type="molecule type" value="Genomic_DNA"/>
</dbReference>
<protein>
    <submittedName>
        <fullName evidence="1">Transposase</fullName>
    </submittedName>
</protein>
<sequence>MQGQRGRHLMEKRLLTPIQEEKIQQLLYDKAPPQMQLLSWYILKYVLNSLE</sequence>
<keyword evidence="2" id="KW-1185">Reference proteome</keyword>
<organism evidence="1 2">
    <name type="scientific">Xenorhabdus ishibashii</name>
    <dbReference type="NCBI Taxonomy" id="1034471"/>
    <lineage>
        <taxon>Bacteria</taxon>
        <taxon>Pseudomonadati</taxon>
        <taxon>Pseudomonadota</taxon>
        <taxon>Gammaproteobacteria</taxon>
        <taxon>Enterobacterales</taxon>
        <taxon>Morganellaceae</taxon>
        <taxon>Xenorhabdus</taxon>
    </lineage>
</organism>